<dbReference type="EMBL" id="JBHPBY010000460">
    <property type="protein sequence ID" value="MFC1853268.1"/>
    <property type="molecule type" value="Genomic_DNA"/>
</dbReference>
<dbReference type="CDD" id="cd06261">
    <property type="entry name" value="TM_PBP2"/>
    <property type="match status" value="1"/>
</dbReference>
<feature type="transmembrane region" description="Helical" evidence="7">
    <location>
        <begin position="119"/>
        <end position="141"/>
    </location>
</feature>
<feature type="transmembrane region" description="Helical" evidence="7">
    <location>
        <begin position="243"/>
        <end position="265"/>
    </location>
</feature>
<feature type="transmembrane region" description="Helical" evidence="7">
    <location>
        <begin position="178"/>
        <end position="197"/>
    </location>
</feature>
<proteinExistence type="inferred from homology"/>
<evidence type="ECO:0000313" key="9">
    <source>
        <dbReference type="EMBL" id="MFC1853268.1"/>
    </source>
</evidence>
<feature type="domain" description="ABC transmembrane type-1" evidence="8">
    <location>
        <begin position="81"/>
        <end position="265"/>
    </location>
</feature>
<evidence type="ECO:0000256" key="4">
    <source>
        <dbReference type="ARBA" id="ARBA00022692"/>
    </source>
</evidence>
<keyword evidence="4 7" id="KW-0812">Transmembrane</keyword>
<sequence length="274" mass="30843">MIGFIKKAFQLQSSFSKPVRLVLAIVPFIVVTVIYMWASHVRHVENPQDKIMPTISQLGSGLYRAAFEEDRNGDIRLWKDTYVSLRRFSFGVLIGSFLGIIVGLFMGVFPIFESLFYPFVAAFAKIPPLALLPILFILFGVEETSKIILIFLGISPTIALAVYLATKEVPTQLITKGFTLGASTLEVVFKIIFRVIFPKALDAVRLSLGAAWVYLIAAEGIAAESGLGYRIFVVRRYLAMDIIIPYVIWIGFLGFCIDLMIRLFIAWKYPWVNK</sequence>
<comment type="subcellular location">
    <subcellularLocation>
        <location evidence="1 7">Cell membrane</location>
        <topology evidence="1 7">Multi-pass membrane protein</topology>
    </subcellularLocation>
</comment>
<evidence type="ECO:0000256" key="5">
    <source>
        <dbReference type="ARBA" id="ARBA00022989"/>
    </source>
</evidence>
<gene>
    <name evidence="9" type="ORF">ACFL27_23975</name>
</gene>
<dbReference type="SUPFAM" id="SSF161098">
    <property type="entry name" value="MetI-like"/>
    <property type="match status" value="1"/>
</dbReference>
<evidence type="ECO:0000313" key="10">
    <source>
        <dbReference type="Proteomes" id="UP001594351"/>
    </source>
</evidence>
<feature type="transmembrane region" description="Helical" evidence="7">
    <location>
        <begin position="147"/>
        <end position="166"/>
    </location>
</feature>
<keyword evidence="6 7" id="KW-0472">Membrane</keyword>
<evidence type="ECO:0000259" key="8">
    <source>
        <dbReference type="PROSITE" id="PS50928"/>
    </source>
</evidence>
<keyword evidence="3" id="KW-1003">Cell membrane</keyword>
<evidence type="ECO:0000256" key="1">
    <source>
        <dbReference type="ARBA" id="ARBA00004651"/>
    </source>
</evidence>
<accession>A0ABV6Z492</accession>
<feature type="transmembrane region" description="Helical" evidence="7">
    <location>
        <begin position="88"/>
        <end position="112"/>
    </location>
</feature>
<organism evidence="9 10">
    <name type="scientific">candidate division CSSED10-310 bacterium</name>
    <dbReference type="NCBI Taxonomy" id="2855610"/>
    <lineage>
        <taxon>Bacteria</taxon>
        <taxon>Bacteria division CSSED10-310</taxon>
    </lineage>
</organism>
<dbReference type="Proteomes" id="UP001594351">
    <property type="component" value="Unassembled WGS sequence"/>
</dbReference>
<keyword evidence="10" id="KW-1185">Reference proteome</keyword>
<dbReference type="InterPro" id="IPR000515">
    <property type="entry name" value="MetI-like"/>
</dbReference>
<protein>
    <submittedName>
        <fullName evidence="9">ABC transporter permease</fullName>
    </submittedName>
</protein>
<dbReference type="PANTHER" id="PTHR30151">
    <property type="entry name" value="ALKANE SULFONATE ABC TRANSPORTER-RELATED, MEMBRANE SUBUNIT"/>
    <property type="match status" value="1"/>
</dbReference>
<evidence type="ECO:0000256" key="7">
    <source>
        <dbReference type="RuleBase" id="RU363032"/>
    </source>
</evidence>
<evidence type="ECO:0000256" key="3">
    <source>
        <dbReference type="ARBA" id="ARBA00022475"/>
    </source>
</evidence>
<dbReference type="PANTHER" id="PTHR30151:SF0">
    <property type="entry name" value="ABC TRANSPORTER PERMEASE PROTEIN MJ0413-RELATED"/>
    <property type="match status" value="1"/>
</dbReference>
<reference evidence="9 10" key="1">
    <citation type="submission" date="2024-09" db="EMBL/GenBank/DDBJ databases">
        <title>Laminarin stimulates single cell rates of sulfate reduction while oxygen inhibits transcriptomic activity in coastal marine sediment.</title>
        <authorList>
            <person name="Lindsay M."/>
            <person name="Orcutt B."/>
            <person name="Emerson D."/>
            <person name="Stepanauskas R."/>
            <person name="D'Angelo T."/>
        </authorList>
    </citation>
    <scope>NUCLEOTIDE SEQUENCE [LARGE SCALE GENOMIC DNA]</scope>
    <source>
        <strain evidence="9">SAG AM-311-K15</strain>
    </source>
</reference>
<evidence type="ECO:0000256" key="2">
    <source>
        <dbReference type="ARBA" id="ARBA00022448"/>
    </source>
</evidence>
<keyword evidence="2 7" id="KW-0813">Transport</keyword>
<evidence type="ECO:0000256" key="6">
    <source>
        <dbReference type="ARBA" id="ARBA00023136"/>
    </source>
</evidence>
<dbReference type="Pfam" id="PF00528">
    <property type="entry name" value="BPD_transp_1"/>
    <property type="match status" value="1"/>
</dbReference>
<dbReference type="PROSITE" id="PS50928">
    <property type="entry name" value="ABC_TM1"/>
    <property type="match status" value="1"/>
</dbReference>
<feature type="transmembrane region" description="Helical" evidence="7">
    <location>
        <begin position="21"/>
        <end position="38"/>
    </location>
</feature>
<keyword evidence="5 7" id="KW-1133">Transmembrane helix</keyword>
<dbReference type="InterPro" id="IPR035906">
    <property type="entry name" value="MetI-like_sf"/>
</dbReference>
<name>A0ABV6Z492_UNCC1</name>
<dbReference type="Gene3D" id="1.10.3720.10">
    <property type="entry name" value="MetI-like"/>
    <property type="match status" value="1"/>
</dbReference>
<comment type="similarity">
    <text evidence="7">Belongs to the binding-protein-dependent transport system permease family.</text>
</comment>
<comment type="caution">
    <text evidence="9">The sequence shown here is derived from an EMBL/GenBank/DDBJ whole genome shotgun (WGS) entry which is preliminary data.</text>
</comment>